<accession>A0AAW0MBY1</accession>
<reference evidence="1" key="3">
    <citation type="submission" date="2023-07" db="EMBL/GenBank/DDBJ databases">
        <title>An improved reference 1 genome and first organelle genomes of Quercus suber.</title>
        <authorList>
            <consortium name="Genosuber Consortium"/>
            <person name="Usie A."/>
            <person name="Serra O."/>
            <person name="Barros P."/>
        </authorList>
    </citation>
    <scope>NUCLEOTIDE SEQUENCE</scope>
    <source>
        <strain evidence="1">HL8</strain>
        <tissue evidence="1">Leaves</tissue>
    </source>
</reference>
<sequence>MNVSNLQKPLALPQKQFFKGSLRPSETLAEIPLVEIREIYASHVGQGVLDRSRGLSRKSAGAGLEKD</sequence>
<organism evidence="1">
    <name type="scientific">Quercus suber</name>
    <name type="common">Cork oak</name>
    <dbReference type="NCBI Taxonomy" id="58331"/>
    <lineage>
        <taxon>Eukaryota</taxon>
        <taxon>Viridiplantae</taxon>
        <taxon>Streptophyta</taxon>
        <taxon>Embryophyta</taxon>
        <taxon>Tracheophyta</taxon>
        <taxon>Spermatophyta</taxon>
        <taxon>Magnoliopsida</taxon>
        <taxon>eudicotyledons</taxon>
        <taxon>Gunneridae</taxon>
        <taxon>Pentapetalae</taxon>
        <taxon>rosids</taxon>
        <taxon>fabids</taxon>
        <taxon>Fagales</taxon>
        <taxon>Fagaceae</taxon>
        <taxon>Quercus</taxon>
    </lineage>
</organism>
<reference evidence="1" key="2">
    <citation type="journal article" date="2018" name="Sci. Data">
        <title>The draft genome sequence of cork oak.</title>
        <authorList>
            <person name="Ramos A.M."/>
            <person name="Usie A."/>
            <person name="Barbosa P."/>
            <person name="Barros P.M."/>
            <person name="Capote T."/>
            <person name="Chaves I."/>
            <person name="Simoes F."/>
            <person name="Abreu I."/>
            <person name="Carrasquinho I."/>
            <person name="Faro C."/>
            <person name="Guimaraes J.B."/>
            <person name="Mendonca D."/>
            <person name="Nobrega F."/>
            <person name="Rodrigues L."/>
            <person name="Saibo N.J.M."/>
            <person name="Varela M.C."/>
            <person name="Egas C."/>
            <person name="Matos J."/>
            <person name="Miguel C.M."/>
            <person name="Oliveira M.M."/>
            <person name="Ricardo C.P."/>
            <person name="Goncalves S."/>
        </authorList>
    </citation>
    <scope>NUCLEOTIDE SEQUENCE [LARGE SCALE GENOMIC DNA]</scope>
    <source>
        <strain evidence="1">HL8</strain>
    </source>
</reference>
<dbReference type="AlphaFoldDB" id="A0AAW0MBY1"/>
<name>A0AAW0MBY1_QUESU</name>
<dbReference type="EMBL" id="PKMF04000002">
    <property type="protein sequence ID" value="KAK7861270.1"/>
    <property type="molecule type" value="Genomic_DNA"/>
</dbReference>
<gene>
    <name evidence="1" type="ORF">CFP56_011214</name>
</gene>
<reference evidence="1" key="1">
    <citation type="submission" date="2017-12" db="EMBL/GenBank/DDBJ databases">
        <authorList>
            <person name="Barbosa P."/>
            <person name="Usie A."/>
            <person name="Ramos A.M."/>
        </authorList>
    </citation>
    <scope>NUCLEOTIDE SEQUENCE</scope>
    <source>
        <strain evidence="1">HL8</strain>
        <tissue evidence="1">Leaves</tissue>
    </source>
</reference>
<protein>
    <submittedName>
        <fullName evidence="1">Uncharacterized protein</fullName>
    </submittedName>
</protein>
<comment type="caution">
    <text evidence="1">The sequence shown here is derived from an EMBL/GenBank/DDBJ whole genome shotgun (WGS) entry which is preliminary data.</text>
</comment>
<evidence type="ECO:0000313" key="1">
    <source>
        <dbReference type="EMBL" id="KAK7861270.1"/>
    </source>
</evidence>
<proteinExistence type="predicted"/>